<comment type="caution">
    <text evidence="1">The sequence shown here is derived from an EMBL/GenBank/DDBJ whole genome shotgun (WGS) entry which is preliminary data.</text>
</comment>
<organism evidence="1 2">
    <name type="scientific">Stachybotrys elegans</name>
    <dbReference type="NCBI Taxonomy" id="80388"/>
    <lineage>
        <taxon>Eukaryota</taxon>
        <taxon>Fungi</taxon>
        <taxon>Dikarya</taxon>
        <taxon>Ascomycota</taxon>
        <taxon>Pezizomycotina</taxon>
        <taxon>Sordariomycetes</taxon>
        <taxon>Hypocreomycetidae</taxon>
        <taxon>Hypocreales</taxon>
        <taxon>Stachybotryaceae</taxon>
        <taxon>Stachybotrys</taxon>
    </lineage>
</organism>
<name>A0A8K0SV69_9HYPO</name>
<proteinExistence type="predicted"/>
<gene>
    <name evidence="1" type="ORF">B0I35DRAFT_476440</name>
</gene>
<reference evidence="1" key="1">
    <citation type="journal article" date="2021" name="Nat. Commun.">
        <title>Genetic determinants of endophytism in the Arabidopsis root mycobiome.</title>
        <authorList>
            <person name="Mesny F."/>
            <person name="Miyauchi S."/>
            <person name="Thiergart T."/>
            <person name="Pickel B."/>
            <person name="Atanasova L."/>
            <person name="Karlsson M."/>
            <person name="Huettel B."/>
            <person name="Barry K.W."/>
            <person name="Haridas S."/>
            <person name="Chen C."/>
            <person name="Bauer D."/>
            <person name="Andreopoulos W."/>
            <person name="Pangilinan J."/>
            <person name="LaButti K."/>
            <person name="Riley R."/>
            <person name="Lipzen A."/>
            <person name="Clum A."/>
            <person name="Drula E."/>
            <person name="Henrissat B."/>
            <person name="Kohler A."/>
            <person name="Grigoriev I.V."/>
            <person name="Martin F.M."/>
            <person name="Hacquard S."/>
        </authorList>
    </citation>
    <scope>NUCLEOTIDE SEQUENCE</scope>
    <source>
        <strain evidence="1">MPI-CAGE-CH-0235</strain>
    </source>
</reference>
<keyword evidence="2" id="KW-1185">Reference proteome</keyword>
<evidence type="ECO:0000313" key="1">
    <source>
        <dbReference type="EMBL" id="KAH7322492.1"/>
    </source>
</evidence>
<evidence type="ECO:0000313" key="2">
    <source>
        <dbReference type="Proteomes" id="UP000813444"/>
    </source>
</evidence>
<accession>A0A8K0SV69</accession>
<sequence>MSPVTGKLVGDIKWLVAREPEQPGTIMRLGSILSDPEDLESSLNLHSIPDIPDRNRRNVSVAVQRTIKAELEQENSAFLKAVPSLPVFSAGASADGHWNHSATTTVEAMNVRAVVFIPDDEFMREALEDANVIKYARGAPFGRSLYVIVGTATASKLSVQETQSRAWGAGASANLSVPAVADAEAGVSHERVNGAESGLDVGEECDFAYRVRQFYYSKIFGLCGGRNRTKKALFGEDRGAQPTGPLEEPLPQFDHFKDEDAVGERSVSVIMSIPDEEEEDLDSDE</sequence>
<dbReference type="OrthoDB" id="4500473at2759"/>
<protein>
    <submittedName>
        <fullName evidence="1">Uncharacterized protein</fullName>
    </submittedName>
</protein>
<dbReference type="AlphaFoldDB" id="A0A8K0SV69"/>
<dbReference type="Proteomes" id="UP000813444">
    <property type="component" value="Unassembled WGS sequence"/>
</dbReference>
<dbReference type="EMBL" id="JAGPNK010000004">
    <property type="protein sequence ID" value="KAH7322492.1"/>
    <property type="molecule type" value="Genomic_DNA"/>
</dbReference>